<reference evidence="7 8" key="1">
    <citation type="journal article" date="2018" name="Nat. Genet.">
        <title>The Rosa genome provides new insights in the design of modern roses.</title>
        <authorList>
            <person name="Bendahmane M."/>
        </authorList>
    </citation>
    <scope>NUCLEOTIDE SEQUENCE [LARGE SCALE GENOMIC DNA]</scope>
    <source>
        <strain evidence="8">cv. Old Blush</strain>
    </source>
</reference>
<evidence type="ECO:0000256" key="4">
    <source>
        <dbReference type="PROSITE-ProRule" id="PRU00810"/>
    </source>
</evidence>
<dbReference type="EMBL" id="PDCK01000043">
    <property type="protein sequence ID" value="PRQ28417.1"/>
    <property type="molecule type" value="Genomic_DNA"/>
</dbReference>
<dbReference type="AlphaFoldDB" id="A0A2P6Q2L3"/>
<name>A0A2P6Q2L3_ROSCH</name>
<dbReference type="InterPro" id="IPR013194">
    <property type="entry name" value="HDAC_interact_dom"/>
</dbReference>
<dbReference type="PROSITE" id="PS51477">
    <property type="entry name" value="PAH"/>
    <property type="match status" value="2"/>
</dbReference>
<sequence>MMKEKSAGEEASSTKASWEKRSLEFIDSLRNFPWFKEYQNLMKDYKNKEIDLAILVEKMVELFKGRQELIAGFNKFLPETCQITLPAPTLLPRVRIVCQKRKRSDDSASDSDGGIDGGANDSKIRKVIRCDYKTEGRFRDKDKESDEGHHVFLGHESPTLSPRPRITVLSNKAKNNDDSTTDCDDAGSIDSKLRKVIAFVNKVEQRFRNNNDDGGDDDDTCQSYIEFFLDMVCKRNKSSPNRSIDADEEELQIYKKVATLLEGHSDLIDEFTQFLTEVPRVDSIIDFRKCKTCTPSYRLLPKNFPIPASTKRSKLASEVLNDRWVCVNTSPSTTSSTSRGGGRRINGKSQHEQELLDWEEEKYEHDMLEEYVNSAANNIATLIKEIKNESPTEIYLEEHLTEMNLRCIERLYGLRGRDMVDLLKNNIQAVLPVLLRRLKQKQKELKRKRSDLKQEWARLFPE</sequence>
<feature type="domain" description="Histone deacetylase interacting" evidence="6">
    <location>
        <begin position="289"/>
        <end position="396"/>
    </location>
</feature>
<dbReference type="SUPFAM" id="SSF47762">
    <property type="entry name" value="PAH2 domain"/>
    <property type="match status" value="2"/>
</dbReference>
<dbReference type="Pfam" id="PF02671">
    <property type="entry name" value="PAH"/>
    <property type="match status" value="2"/>
</dbReference>
<proteinExistence type="predicted"/>
<feature type="region of interest" description="Disordered" evidence="5">
    <location>
        <begin position="139"/>
        <end position="165"/>
    </location>
</feature>
<dbReference type="GO" id="GO:0000785">
    <property type="term" value="C:chromatin"/>
    <property type="evidence" value="ECO:0007669"/>
    <property type="project" value="TreeGrafter"/>
</dbReference>
<evidence type="ECO:0000256" key="5">
    <source>
        <dbReference type="SAM" id="MobiDB-lite"/>
    </source>
</evidence>
<protein>
    <submittedName>
        <fullName evidence="7">Putative transcription regulator Others family</fullName>
    </submittedName>
</protein>
<dbReference type="SMART" id="SM00761">
    <property type="entry name" value="HDAC_interact"/>
    <property type="match status" value="1"/>
</dbReference>
<comment type="subcellular location">
    <subcellularLocation>
        <location evidence="1 4">Nucleus</location>
    </subcellularLocation>
</comment>
<evidence type="ECO:0000256" key="1">
    <source>
        <dbReference type="ARBA" id="ARBA00004123"/>
    </source>
</evidence>
<feature type="region of interest" description="Disordered" evidence="5">
    <location>
        <begin position="331"/>
        <end position="351"/>
    </location>
</feature>
<dbReference type="InterPro" id="IPR039774">
    <property type="entry name" value="Sin3-like"/>
</dbReference>
<evidence type="ECO:0000256" key="2">
    <source>
        <dbReference type="ARBA" id="ARBA00022491"/>
    </source>
</evidence>
<keyword evidence="2" id="KW-0678">Repressor</keyword>
<dbReference type="Proteomes" id="UP000238479">
    <property type="component" value="Chromosome 5"/>
</dbReference>
<accession>A0A2P6Q2L3</accession>
<dbReference type="InterPro" id="IPR036600">
    <property type="entry name" value="PAH_sf"/>
</dbReference>
<dbReference type="GO" id="GO:0003714">
    <property type="term" value="F:transcription corepressor activity"/>
    <property type="evidence" value="ECO:0007669"/>
    <property type="project" value="InterPro"/>
</dbReference>
<comment type="caution">
    <text evidence="7">The sequence shown here is derived from an EMBL/GenBank/DDBJ whole genome shotgun (WGS) entry which is preliminary data.</text>
</comment>
<evidence type="ECO:0000313" key="7">
    <source>
        <dbReference type="EMBL" id="PRQ28417.1"/>
    </source>
</evidence>
<dbReference type="InterPro" id="IPR003822">
    <property type="entry name" value="PAH"/>
</dbReference>
<organism evidence="7 8">
    <name type="scientific">Rosa chinensis</name>
    <name type="common">China rose</name>
    <dbReference type="NCBI Taxonomy" id="74649"/>
    <lineage>
        <taxon>Eukaryota</taxon>
        <taxon>Viridiplantae</taxon>
        <taxon>Streptophyta</taxon>
        <taxon>Embryophyta</taxon>
        <taxon>Tracheophyta</taxon>
        <taxon>Spermatophyta</taxon>
        <taxon>Magnoliopsida</taxon>
        <taxon>eudicotyledons</taxon>
        <taxon>Gunneridae</taxon>
        <taxon>Pentapetalae</taxon>
        <taxon>rosids</taxon>
        <taxon>fabids</taxon>
        <taxon>Rosales</taxon>
        <taxon>Rosaceae</taxon>
        <taxon>Rosoideae</taxon>
        <taxon>Rosoideae incertae sedis</taxon>
        <taxon>Rosa</taxon>
    </lineage>
</organism>
<dbReference type="GO" id="GO:0000122">
    <property type="term" value="P:negative regulation of transcription by RNA polymerase II"/>
    <property type="evidence" value="ECO:0007669"/>
    <property type="project" value="TreeGrafter"/>
</dbReference>
<feature type="compositionally biased region" description="Basic and acidic residues" evidence="5">
    <location>
        <begin position="139"/>
        <end position="150"/>
    </location>
</feature>
<dbReference type="Gene3D" id="1.20.1160.11">
    <property type="entry name" value="Paired amphipathic helix"/>
    <property type="match status" value="2"/>
</dbReference>
<keyword evidence="3 4" id="KW-0539">Nucleus</keyword>
<evidence type="ECO:0000313" key="8">
    <source>
        <dbReference type="Proteomes" id="UP000238479"/>
    </source>
</evidence>
<dbReference type="STRING" id="74649.A0A2P6Q2L3"/>
<dbReference type="PANTHER" id="PTHR12346">
    <property type="entry name" value="SIN3B-RELATED"/>
    <property type="match status" value="1"/>
</dbReference>
<evidence type="ECO:0000256" key="3">
    <source>
        <dbReference type="ARBA" id="ARBA00023242"/>
    </source>
</evidence>
<dbReference type="Gramene" id="PRQ28417">
    <property type="protein sequence ID" value="PRQ28417"/>
    <property type="gene ID" value="RchiOBHm_Chr5g0002831"/>
</dbReference>
<keyword evidence="8" id="KW-1185">Reference proteome</keyword>
<gene>
    <name evidence="7" type="ORF">RchiOBHm_Chr5g0002831</name>
</gene>
<evidence type="ECO:0000259" key="6">
    <source>
        <dbReference type="SMART" id="SM00761"/>
    </source>
</evidence>
<dbReference type="GO" id="GO:0000118">
    <property type="term" value="C:histone deacetylase complex"/>
    <property type="evidence" value="ECO:0007669"/>
    <property type="project" value="TreeGrafter"/>
</dbReference>
<dbReference type="Pfam" id="PF08295">
    <property type="entry name" value="Sin3_corepress"/>
    <property type="match status" value="1"/>
</dbReference>
<dbReference type="PANTHER" id="PTHR12346:SF55">
    <property type="entry name" value="PAIRED AMPHIPATHIC HELIX (PAH2) SUPERFAMILY PROTEIN"/>
    <property type="match status" value="1"/>
</dbReference>